<dbReference type="AlphaFoldDB" id="A0A8J8P4Y8"/>
<keyword evidence="1" id="KW-0472">Membrane</keyword>
<comment type="caution">
    <text evidence="2">The sequence shown here is derived from an EMBL/GenBank/DDBJ whole genome shotgun (WGS) entry which is preliminary data.</text>
</comment>
<dbReference type="Proteomes" id="UP000785679">
    <property type="component" value="Unassembled WGS sequence"/>
</dbReference>
<feature type="transmembrane region" description="Helical" evidence="1">
    <location>
        <begin position="71"/>
        <end position="94"/>
    </location>
</feature>
<keyword evidence="1" id="KW-0812">Transmembrane</keyword>
<name>A0A8J8P4Y8_HALGN</name>
<gene>
    <name evidence="2" type="ORF">FGO68_gene14904</name>
</gene>
<feature type="transmembrane region" description="Helical" evidence="1">
    <location>
        <begin position="7"/>
        <end position="26"/>
    </location>
</feature>
<evidence type="ECO:0000256" key="1">
    <source>
        <dbReference type="SAM" id="Phobius"/>
    </source>
</evidence>
<keyword evidence="1" id="KW-1133">Transmembrane helix</keyword>
<sequence length="125" mass="13946">MLSLININIPGSASLITSIIMNLVYMDLLQTDLWISNIIDLESSDDDALCQSFKLAGYNSQFTVNNLGSTFVFLFLLICYQALLLMLMVVTTVLPIEGQVQETFIIIELSKFTRRPRISSTGICS</sequence>
<dbReference type="EMBL" id="RRYP01000644">
    <property type="protein sequence ID" value="TNV87073.1"/>
    <property type="molecule type" value="Genomic_DNA"/>
</dbReference>
<protein>
    <submittedName>
        <fullName evidence="2">Uncharacterized protein</fullName>
    </submittedName>
</protein>
<accession>A0A8J8P4Y8</accession>
<organism evidence="2 3">
    <name type="scientific">Halteria grandinella</name>
    <dbReference type="NCBI Taxonomy" id="5974"/>
    <lineage>
        <taxon>Eukaryota</taxon>
        <taxon>Sar</taxon>
        <taxon>Alveolata</taxon>
        <taxon>Ciliophora</taxon>
        <taxon>Intramacronucleata</taxon>
        <taxon>Spirotrichea</taxon>
        <taxon>Stichotrichia</taxon>
        <taxon>Sporadotrichida</taxon>
        <taxon>Halteriidae</taxon>
        <taxon>Halteria</taxon>
    </lineage>
</organism>
<proteinExistence type="predicted"/>
<evidence type="ECO:0000313" key="2">
    <source>
        <dbReference type="EMBL" id="TNV87073.1"/>
    </source>
</evidence>
<reference evidence="2" key="1">
    <citation type="submission" date="2019-06" db="EMBL/GenBank/DDBJ databases">
        <authorList>
            <person name="Zheng W."/>
        </authorList>
    </citation>
    <scope>NUCLEOTIDE SEQUENCE</scope>
    <source>
        <strain evidence="2">QDHG01</strain>
    </source>
</reference>
<evidence type="ECO:0000313" key="3">
    <source>
        <dbReference type="Proteomes" id="UP000785679"/>
    </source>
</evidence>
<keyword evidence="3" id="KW-1185">Reference proteome</keyword>